<evidence type="ECO:0000313" key="3">
    <source>
        <dbReference type="Proteomes" id="UP000317369"/>
    </source>
</evidence>
<feature type="chain" id="PRO_5021771420" description="PEP-CTERM sorting domain-containing protein" evidence="1">
    <location>
        <begin position="30"/>
        <end position="247"/>
    </location>
</feature>
<sequence length="247" mass="26939" precursor="true">MNPYCYRMIWLPMVAAVTLCFLSAANVSALSVSGGSFTSSIDPSRDAGPNSGLTYERENYRNLWLGETISGDRADADILTSENTFNFFTDVQENEAFQIGNFTYTNGLGVIDGTTPSIFRNVVQIQPEGEQISRFTSFFTIENGENGSADTFIIPDSPVNENTILEIDGDEYVLQYLGFGTSSDDIDQIFTTGLAGTTINFNAYGQLINYDEYLASQTVPTPSAAAAGFLLLSALLLRRKKHSDATV</sequence>
<evidence type="ECO:0000256" key="1">
    <source>
        <dbReference type="SAM" id="SignalP"/>
    </source>
</evidence>
<protein>
    <recommendedName>
        <fullName evidence="4">PEP-CTERM sorting domain-containing protein</fullName>
    </recommendedName>
</protein>
<accession>A0A517YUK1</accession>
<dbReference type="Proteomes" id="UP000317369">
    <property type="component" value="Chromosome"/>
</dbReference>
<keyword evidence="1" id="KW-0732">Signal</keyword>
<dbReference type="EMBL" id="CP036425">
    <property type="protein sequence ID" value="QDU33898.1"/>
    <property type="molecule type" value="Genomic_DNA"/>
</dbReference>
<dbReference type="NCBIfam" id="NF038131">
    <property type="entry name" value="choice_anch_K"/>
    <property type="match status" value="1"/>
</dbReference>
<name>A0A517YUK1_9BACT</name>
<dbReference type="AlphaFoldDB" id="A0A517YUK1"/>
<organism evidence="2 3">
    <name type="scientific">Poriferisphaera corsica</name>
    <dbReference type="NCBI Taxonomy" id="2528020"/>
    <lineage>
        <taxon>Bacteria</taxon>
        <taxon>Pseudomonadati</taxon>
        <taxon>Planctomycetota</taxon>
        <taxon>Phycisphaerae</taxon>
        <taxon>Phycisphaerales</taxon>
        <taxon>Phycisphaeraceae</taxon>
        <taxon>Poriferisphaera</taxon>
    </lineage>
</organism>
<proteinExistence type="predicted"/>
<reference evidence="2 3" key="1">
    <citation type="submission" date="2019-02" db="EMBL/GenBank/DDBJ databases">
        <title>Deep-cultivation of Planctomycetes and their phenomic and genomic characterization uncovers novel biology.</title>
        <authorList>
            <person name="Wiegand S."/>
            <person name="Jogler M."/>
            <person name="Boedeker C."/>
            <person name="Pinto D."/>
            <person name="Vollmers J."/>
            <person name="Rivas-Marin E."/>
            <person name="Kohn T."/>
            <person name="Peeters S.H."/>
            <person name="Heuer A."/>
            <person name="Rast P."/>
            <person name="Oberbeckmann S."/>
            <person name="Bunk B."/>
            <person name="Jeske O."/>
            <person name="Meyerdierks A."/>
            <person name="Storesund J.E."/>
            <person name="Kallscheuer N."/>
            <person name="Luecker S."/>
            <person name="Lage O.M."/>
            <person name="Pohl T."/>
            <person name="Merkel B.J."/>
            <person name="Hornburger P."/>
            <person name="Mueller R.-W."/>
            <person name="Bruemmer F."/>
            <person name="Labrenz M."/>
            <person name="Spormann A.M."/>
            <person name="Op den Camp H."/>
            <person name="Overmann J."/>
            <person name="Amann R."/>
            <person name="Jetten M.S.M."/>
            <person name="Mascher T."/>
            <person name="Medema M.H."/>
            <person name="Devos D.P."/>
            <person name="Kaster A.-K."/>
            <person name="Ovreas L."/>
            <person name="Rohde M."/>
            <person name="Galperin M.Y."/>
            <person name="Jogler C."/>
        </authorList>
    </citation>
    <scope>NUCLEOTIDE SEQUENCE [LARGE SCALE GENOMIC DNA]</scope>
    <source>
        <strain evidence="2 3">KS4</strain>
    </source>
</reference>
<dbReference type="InterPro" id="IPR047995">
    <property type="entry name" value="Choice_anch_K"/>
</dbReference>
<evidence type="ECO:0008006" key="4">
    <source>
        <dbReference type="Google" id="ProtNLM"/>
    </source>
</evidence>
<feature type="signal peptide" evidence="1">
    <location>
        <begin position="1"/>
        <end position="29"/>
    </location>
</feature>
<dbReference type="KEGG" id="pcor:KS4_19580"/>
<gene>
    <name evidence="2" type="ORF">KS4_19580</name>
</gene>
<keyword evidence="3" id="KW-1185">Reference proteome</keyword>
<evidence type="ECO:0000313" key="2">
    <source>
        <dbReference type="EMBL" id="QDU33898.1"/>
    </source>
</evidence>